<accession>A0ABV3DMQ9</accession>
<dbReference type="SUPFAM" id="SSF53448">
    <property type="entry name" value="Nucleotide-diphospho-sugar transferases"/>
    <property type="match status" value="1"/>
</dbReference>
<evidence type="ECO:0000313" key="6">
    <source>
        <dbReference type="Proteomes" id="UP001551482"/>
    </source>
</evidence>
<dbReference type="InterPro" id="IPR029044">
    <property type="entry name" value="Nucleotide-diphossugar_trans"/>
</dbReference>
<evidence type="ECO:0000259" key="4">
    <source>
        <dbReference type="Pfam" id="PF00535"/>
    </source>
</evidence>
<dbReference type="EC" id="2.4.-.-" evidence="5"/>
<gene>
    <name evidence="5" type="ORF">AB0C36_26450</name>
</gene>
<keyword evidence="6" id="KW-1185">Reference proteome</keyword>
<dbReference type="Pfam" id="PF00535">
    <property type="entry name" value="Glycos_transf_2"/>
    <property type="match status" value="1"/>
</dbReference>
<feature type="domain" description="Glycosyltransferase 2-like" evidence="4">
    <location>
        <begin position="75"/>
        <end position="190"/>
    </location>
</feature>
<dbReference type="InterPro" id="IPR001173">
    <property type="entry name" value="Glyco_trans_2-like"/>
</dbReference>
<protein>
    <submittedName>
        <fullName evidence="5">Glycosyltransferase</fullName>
        <ecNumber evidence="5">2.4.-.-</ecNumber>
    </submittedName>
</protein>
<sequence length="320" mass="35015">MSARFARTGRRTGRRTRPLPLAVRPAWSRCCDGRPWCRGRGFDASGGRRVQRHGRGREEVQVSVEPTVRGTSRISVITALYRKSLPYLPAAARSLATQDTPVDWIVCWDGDAAPPDVSELVEDQCRPHVPDLRLIAAGRAAGPSTARTVALSHVRTQWTAVLDADDEWLPGGLDRLLASAEATGTAWCAGLTDDLPGDGVEIAFPHYLVVGPQERGVVYDTYLRLGFLPFHGCAVLWRTSVLWDVGGWPALPTSEDTALVLAASERHPGHYLGGDPVYRYRRHTEQTVKGPEYAPRRRIAGAYHRARVEAIRATGGATVG</sequence>
<dbReference type="CDD" id="cd00761">
    <property type="entry name" value="Glyco_tranf_GTA_type"/>
    <property type="match status" value="1"/>
</dbReference>
<dbReference type="RefSeq" id="WP_358358328.1">
    <property type="nucleotide sequence ID" value="NZ_JBEZFP010000078.1"/>
</dbReference>
<keyword evidence="3 5" id="KW-0808">Transferase</keyword>
<evidence type="ECO:0000256" key="3">
    <source>
        <dbReference type="ARBA" id="ARBA00022679"/>
    </source>
</evidence>
<evidence type="ECO:0000256" key="2">
    <source>
        <dbReference type="ARBA" id="ARBA00022676"/>
    </source>
</evidence>
<comment type="caution">
    <text evidence="5">The sequence shown here is derived from an EMBL/GenBank/DDBJ whole genome shotgun (WGS) entry which is preliminary data.</text>
</comment>
<dbReference type="Proteomes" id="UP001551482">
    <property type="component" value="Unassembled WGS sequence"/>
</dbReference>
<keyword evidence="2 5" id="KW-0328">Glycosyltransferase</keyword>
<evidence type="ECO:0000256" key="1">
    <source>
        <dbReference type="ARBA" id="ARBA00006739"/>
    </source>
</evidence>
<dbReference type="Gene3D" id="3.90.550.10">
    <property type="entry name" value="Spore Coat Polysaccharide Biosynthesis Protein SpsA, Chain A"/>
    <property type="match status" value="1"/>
</dbReference>
<name>A0ABV3DMQ9_9ACTN</name>
<reference evidence="5 6" key="1">
    <citation type="submission" date="2024-06" db="EMBL/GenBank/DDBJ databases">
        <title>The Natural Products Discovery Center: Release of the First 8490 Sequenced Strains for Exploring Actinobacteria Biosynthetic Diversity.</title>
        <authorList>
            <person name="Kalkreuter E."/>
            <person name="Kautsar S.A."/>
            <person name="Yang D."/>
            <person name="Bader C.D."/>
            <person name="Teijaro C.N."/>
            <person name="Fluegel L."/>
            <person name="Davis C.M."/>
            <person name="Simpson J.R."/>
            <person name="Lauterbach L."/>
            <person name="Steele A.D."/>
            <person name="Gui C."/>
            <person name="Meng S."/>
            <person name="Li G."/>
            <person name="Viehrig K."/>
            <person name="Ye F."/>
            <person name="Su P."/>
            <person name="Kiefer A.F."/>
            <person name="Nichols A."/>
            <person name="Cepeda A.J."/>
            <person name="Yan W."/>
            <person name="Fan B."/>
            <person name="Jiang Y."/>
            <person name="Adhikari A."/>
            <person name="Zheng C.-J."/>
            <person name="Schuster L."/>
            <person name="Cowan T.M."/>
            <person name="Smanski M.J."/>
            <person name="Chevrette M.G."/>
            <person name="De Carvalho L.P.S."/>
            <person name="Shen B."/>
        </authorList>
    </citation>
    <scope>NUCLEOTIDE SEQUENCE [LARGE SCALE GENOMIC DNA]</scope>
    <source>
        <strain evidence="5 6">NPDC048946</strain>
    </source>
</reference>
<organism evidence="5 6">
    <name type="scientific">Streptodolium elevatio</name>
    <dbReference type="NCBI Taxonomy" id="3157996"/>
    <lineage>
        <taxon>Bacteria</taxon>
        <taxon>Bacillati</taxon>
        <taxon>Actinomycetota</taxon>
        <taxon>Actinomycetes</taxon>
        <taxon>Kitasatosporales</taxon>
        <taxon>Streptomycetaceae</taxon>
        <taxon>Streptodolium</taxon>
    </lineage>
</organism>
<dbReference type="GO" id="GO:0016757">
    <property type="term" value="F:glycosyltransferase activity"/>
    <property type="evidence" value="ECO:0007669"/>
    <property type="project" value="UniProtKB-KW"/>
</dbReference>
<dbReference type="PANTHER" id="PTHR43685">
    <property type="entry name" value="GLYCOSYLTRANSFERASE"/>
    <property type="match status" value="1"/>
</dbReference>
<comment type="similarity">
    <text evidence="1">Belongs to the glycosyltransferase 2 family.</text>
</comment>
<dbReference type="PANTHER" id="PTHR43685:SF5">
    <property type="entry name" value="GLYCOSYLTRANSFERASE EPSE-RELATED"/>
    <property type="match status" value="1"/>
</dbReference>
<dbReference type="InterPro" id="IPR050834">
    <property type="entry name" value="Glycosyltransf_2"/>
</dbReference>
<proteinExistence type="inferred from homology"/>
<evidence type="ECO:0000313" key="5">
    <source>
        <dbReference type="EMBL" id="MEU8137042.1"/>
    </source>
</evidence>
<dbReference type="EMBL" id="JBEZFP010000078">
    <property type="protein sequence ID" value="MEU8137042.1"/>
    <property type="molecule type" value="Genomic_DNA"/>
</dbReference>